<evidence type="ECO:0000256" key="2">
    <source>
        <dbReference type="ARBA" id="ARBA00023125"/>
    </source>
</evidence>
<dbReference type="RefSeq" id="WP_377763889.1">
    <property type="nucleotide sequence ID" value="NZ_JBHRXY010000033.1"/>
</dbReference>
<dbReference type="PROSITE" id="PS50932">
    <property type="entry name" value="HTH_LACI_2"/>
    <property type="match status" value="1"/>
</dbReference>
<dbReference type="Gene3D" id="3.40.50.2300">
    <property type="match status" value="2"/>
</dbReference>
<evidence type="ECO:0000313" key="6">
    <source>
        <dbReference type="EMBL" id="MFC3631561.1"/>
    </source>
</evidence>
<dbReference type="PANTHER" id="PTHR30146">
    <property type="entry name" value="LACI-RELATED TRANSCRIPTIONAL REPRESSOR"/>
    <property type="match status" value="1"/>
</dbReference>
<dbReference type="InterPro" id="IPR001387">
    <property type="entry name" value="Cro/C1-type_HTH"/>
</dbReference>
<feature type="domain" description="HTH cro/C1-type" evidence="5">
    <location>
        <begin position="7"/>
        <end position="43"/>
    </location>
</feature>
<name>A0ABV7U8W2_9RHOB</name>
<evidence type="ECO:0000259" key="5">
    <source>
        <dbReference type="PROSITE" id="PS50943"/>
    </source>
</evidence>
<dbReference type="PROSITE" id="PS00356">
    <property type="entry name" value="HTH_LACI_1"/>
    <property type="match status" value="1"/>
</dbReference>
<dbReference type="CDD" id="cd01392">
    <property type="entry name" value="HTH_LacI"/>
    <property type="match status" value="1"/>
</dbReference>
<keyword evidence="1" id="KW-0805">Transcription regulation</keyword>
<evidence type="ECO:0000256" key="3">
    <source>
        <dbReference type="ARBA" id="ARBA00023163"/>
    </source>
</evidence>
<dbReference type="SUPFAM" id="SSF47413">
    <property type="entry name" value="lambda repressor-like DNA-binding domains"/>
    <property type="match status" value="1"/>
</dbReference>
<dbReference type="InterPro" id="IPR028082">
    <property type="entry name" value="Peripla_BP_I"/>
</dbReference>
<keyword evidence="7" id="KW-1185">Reference proteome</keyword>
<dbReference type="InterPro" id="IPR025997">
    <property type="entry name" value="SBP_2_dom"/>
</dbReference>
<dbReference type="CDD" id="cd06307">
    <property type="entry name" value="PBP1_sugar_binding"/>
    <property type="match status" value="1"/>
</dbReference>
<dbReference type="Pfam" id="PF13407">
    <property type="entry name" value="Peripla_BP_4"/>
    <property type="match status" value="1"/>
</dbReference>
<dbReference type="Pfam" id="PF00356">
    <property type="entry name" value="LacI"/>
    <property type="match status" value="1"/>
</dbReference>
<dbReference type="EMBL" id="JBHRXY010000033">
    <property type="protein sequence ID" value="MFC3631561.1"/>
    <property type="molecule type" value="Genomic_DNA"/>
</dbReference>
<proteinExistence type="predicted"/>
<keyword evidence="2 6" id="KW-0238">DNA-binding</keyword>
<sequence>MADKRPTIADLADAAGVSIATVNRIISGNASVRAATIERVRDAAERIGFYGLGVIEARKNEALPRYRLGFLLQQSTRELYRMFGDEIIAAARRRRDAKVEPVVDFIDRLDPTNIAERLGALGRDCDAVSIVAGDHPLISQQISALRDLGTPVVTYITDLSAPDRAGYVGLDNWKLGRTAAWFIAQTAQAPGRVALFIGNHRYQCQDVSDASFRSYMREHALHLQIDDSRPTHEEPDEAYRMVRELLETGDDLRGIYIAGGGISGVLRALREKPCDRGHRVRVVCRDIGPETRKGLTEGLITAALCHPLRQSSDELIDTMVAALNSRGAVSVRQRIVPLEIITPESV</sequence>
<dbReference type="SMART" id="SM00354">
    <property type="entry name" value="HTH_LACI"/>
    <property type="match status" value="1"/>
</dbReference>
<protein>
    <submittedName>
        <fullName evidence="6">LacI family DNA-binding transcriptional regulator</fullName>
    </submittedName>
</protein>
<evidence type="ECO:0000259" key="4">
    <source>
        <dbReference type="PROSITE" id="PS50932"/>
    </source>
</evidence>
<dbReference type="GO" id="GO:0003677">
    <property type="term" value="F:DNA binding"/>
    <property type="evidence" value="ECO:0007669"/>
    <property type="project" value="UniProtKB-KW"/>
</dbReference>
<accession>A0ABV7U8W2</accession>
<comment type="caution">
    <text evidence="6">The sequence shown here is derived from an EMBL/GenBank/DDBJ whole genome shotgun (WGS) entry which is preliminary data.</text>
</comment>
<gene>
    <name evidence="6" type="ORF">ACFOM8_19195</name>
</gene>
<feature type="domain" description="HTH lacI-type" evidence="4">
    <location>
        <begin position="6"/>
        <end position="49"/>
    </location>
</feature>
<dbReference type="InterPro" id="IPR010982">
    <property type="entry name" value="Lambda_DNA-bd_dom_sf"/>
</dbReference>
<dbReference type="PANTHER" id="PTHR30146:SF152">
    <property type="entry name" value="TRANSCRIPTIONAL REGULATORY PROTEIN"/>
    <property type="match status" value="1"/>
</dbReference>
<evidence type="ECO:0000313" key="7">
    <source>
        <dbReference type="Proteomes" id="UP001595539"/>
    </source>
</evidence>
<reference evidence="7" key="1">
    <citation type="journal article" date="2019" name="Int. J. Syst. Evol. Microbiol.">
        <title>The Global Catalogue of Microorganisms (GCM) 10K type strain sequencing project: providing services to taxonomists for standard genome sequencing and annotation.</title>
        <authorList>
            <consortium name="The Broad Institute Genomics Platform"/>
            <consortium name="The Broad Institute Genome Sequencing Center for Infectious Disease"/>
            <person name="Wu L."/>
            <person name="Ma J."/>
        </authorList>
    </citation>
    <scope>NUCLEOTIDE SEQUENCE [LARGE SCALE GENOMIC DNA]</scope>
    <source>
        <strain evidence="7">KCTC 42473</strain>
    </source>
</reference>
<keyword evidence="3" id="KW-0804">Transcription</keyword>
<dbReference type="InterPro" id="IPR000843">
    <property type="entry name" value="HTH_LacI"/>
</dbReference>
<evidence type="ECO:0000256" key="1">
    <source>
        <dbReference type="ARBA" id="ARBA00023015"/>
    </source>
</evidence>
<dbReference type="Proteomes" id="UP001595539">
    <property type="component" value="Unassembled WGS sequence"/>
</dbReference>
<organism evidence="6 7">
    <name type="scientific">Paracoccus angustae</name>
    <dbReference type="NCBI Taxonomy" id="1671480"/>
    <lineage>
        <taxon>Bacteria</taxon>
        <taxon>Pseudomonadati</taxon>
        <taxon>Pseudomonadota</taxon>
        <taxon>Alphaproteobacteria</taxon>
        <taxon>Rhodobacterales</taxon>
        <taxon>Paracoccaceae</taxon>
        <taxon>Paracoccus</taxon>
    </lineage>
</organism>
<dbReference type="SUPFAM" id="SSF53822">
    <property type="entry name" value="Periplasmic binding protein-like I"/>
    <property type="match status" value="1"/>
</dbReference>
<dbReference type="PROSITE" id="PS50943">
    <property type="entry name" value="HTH_CROC1"/>
    <property type="match status" value="1"/>
</dbReference>
<dbReference type="Gene3D" id="1.10.260.40">
    <property type="entry name" value="lambda repressor-like DNA-binding domains"/>
    <property type="match status" value="1"/>
</dbReference>